<feature type="transmembrane region" description="Helical" evidence="14">
    <location>
        <begin position="12"/>
        <end position="41"/>
    </location>
</feature>
<evidence type="ECO:0000259" key="15">
    <source>
        <dbReference type="PROSITE" id="PS50109"/>
    </source>
</evidence>
<evidence type="ECO:0000256" key="4">
    <source>
        <dbReference type="ARBA" id="ARBA00022448"/>
    </source>
</evidence>
<dbReference type="RefSeq" id="WP_064008440.1">
    <property type="nucleotide sequence ID" value="NZ_LUUG01000065.1"/>
</dbReference>
<name>A0A177MI94_METMH</name>
<keyword evidence="6" id="KW-0597">Phosphoprotein</keyword>
<dbReference type="InterPro" id="IPR003594">
    <property type="entry name" value="HATPase_dom"/>
</dbReference>
<dbReference type="GO" id="GO:0004721">
    <property type="term" value="F:phosphoprotein phosphatase activity"/>
    <property type="evidence" value="ECO:0007669"/>
    <property type="project" value="InterPro"/>
</dbReference>
<dbReference type="Pfam" id="PF11808">
    <property type="entry name" value="PhoR"/>
    <property type="match status" value="1"/>
</dbReference>
<dbReference type="PRINTS" id="PR00344">
    <property type="entry name" value="BCTRLSENSOR"/>
</dbReference>
<dbReference type="EC" id="2.7.13.3" evidence="3"/>
<proteinExistence type="predicted"/>
<evidence type="ECO:0000256" key="5">
    <source>
        <dbReference type="ARBA" id="ARBA00022475"/>
    </source>
</evidence>
<keyword evidence="4" id="KW-0813">Transport</keyword>
<protein>
    <recommendedName>
        <fullName evidence="3">histidine kinase</fullName>
        <ecNumber evidence="3">2.7.13.3</ecNumber>
    </recommendedName>
</protein>
<keyword evidence="10 16" id="KW-0418">Kinase</keyword>
<dbReference type="InterPro" id="IPR050351">
    <property type="entry name" value="BphY/WalK/GraS-like"/>
</dbReference>
<dbReference type="InterPro" id="IPR004358">
    <property type="entry name" value="Sig_transdc_His_kin-like_C"/>
</dbReference>
<evidence type="ECO:0000256" key="6">
    <source>
        <dbReference type="ARBA" id="ARBA00022553"/>
    </source>
</evidence>
<evidence type="ECO:0000256" key="1">
    <source>
        <dbReference type="ARBA" id="ARBA00000085"/>
    </source>
</evidence>
<evidence type="ECO:0000256" key="12">
    <source>
        <dbReference type="ARBA" id="ARBA00022989"/>
    </source>
</evidence>
<dbReference type="NCBIfam" id="TIGR02966">
    <property type="entry name" value="phoR_proteo"/>
    <property type="match status" value="1"/>
</dbReference>
<dbReference type="Pfam" id="PF00512">
    <property type="entry name" value="HisKA"/>
    <property type="match status" value="1"/>
</dbReference>
<evidence type="ECO:0000256" key="3">
    <source>
        <dbReference type="ARBA" id="ARBA00012438"/>
    </source>
</evidence>
<dbReference type="OrthoDB" id="9813151at2"/>
<dbReference type="PROSITE" id="PS50109">
    <property type="entry name" value="HIS_KIN"/>
    <property type="match status" value="1"/>
</dbReference>
<dbReference type="Pfam" id="PF02518">
    <property type="entry name" value="HATPase_c"/>
    <property type="match status" value="1"/>
</dbReference>
<dbReference type="InterPro" id="IPR014310">
    <property type="entry name" value="Sig_transdc_His_kinase_PhoR"/>
</dbReference>
<dbReference type="SUPFAM" id="SSF47384">
    <property type="entry name" value="Homodimeric domain of signal transducing histidine kinase"/>
    <property type="match status" value="1"/>
</dbReference>
<reference evidence="16 17" key="1">
    <citation type="submission" date="2016-03" db="EMBL/GenBank/DDBJ databases">
        <authorList>
            <person name="Ploux O."/>
        </authorList>
    </citation>
    <scope>NUCLEOTIDE SEQUENCE [LARGE SCALE GENOMIC DNA]</scope>
    <source>
        <strain evidence="16 17">R-45363</strain>
    </source>
</reference>
<keyword evidence="14" id="KW-0472">Membrane</keyword>
<dbReference type="SUPFAM" id="SSF55874">
    <property type="entry name" value="ATPase domain of HSP90 chaperone/DNA topoisomerase II/histidine kinase"/>
    <property type="match status" value="1"/>
</dbReference>
<dbReference type="SMART" id="SM00387">
    <property type="entry name" value="HATPase_c"/>
    <property type="match status" value="1"/>
</dbReference>
<organism evidence="16 17">
    <name type="scientific">Methylomonas methanica</name>
    <dbReference type="NCBI Taxonomy" id="421"/>
    <lineage>
        <taxon>Bacteria</taxon>
        <taxon>Pseudomonadati</taxon>
        <taxon>Pseudomonadota</taxon>
        <taxon>Gammaproteobacteria</taxon>
        <taxon>Methylococcales</taxon>
        <taxon>Methylococcaceae</taxon>
        <taxon>Methylomonas</taxon>
    </lineage>
</organism>
<accession>A0A177MI94</accession>
<dbReference type="EMBL" id="LUUG01000065">
    <property type="protein sequence ID" value="OAI05332.1"/>
    <property type="molecule type" value="Genomic_DNA"/>
</dbReference>
<dbReference type="InterPro" id="IPR003661">
    <property type="entry name" value="HisK_dim/P_dom"/>
</dbReference>
<dbReference type="Gene3D" id="1.10.287.130">
    <property type="match status" value="1"/>
</dbReference>
<dbReference type="GO" id="GO:0005524">
    <property type="term" value="F:ATP binding"/>
    <property type="evidence" value="ECO:0007669"/>
    <property type="project" value="UniProtKB-KW"/>
</dbReference>
<dbReference type="SMART" id="SM00388">
    <property type="entry name" value="HisKA"/>
    <property type="match status" value="1"/>
</dbReference>
<dbReference type="GO" id="GO:0016036">
    <property type="term" value="P:cellular response to phosphate starvation"/>
    <property type="evidence" value="ECO:0007669"/>
    <property type="project" value="TreeGrafter"/>
</dbReference>
<dbReference type="InterPro" id="IPR021766">
    <property type="entry name" value="PhoR_N"/>
</dbReference>
<evidence type="ECO:0000256" key="10">
    <source>
        <dbReference type="ARBA" id="ARBA00022777"/>
    </source>
</evidence>
<evidence type="ECO:0000256" key="14">
    <source>
        <dbReference type="SAM" id="Phobius"/>
    </source>
</evidence>
<keyword evidence="8 14" id="KW-0812">Transmembrane</keyword>
<dbReference type="PANTHER" id="PTHR45453:SF1">
    <property type="entry name" value="PHOSPHATE REGULON SENSOR PROTEIN PHOR"/>
    <property type="match status" value="1"/>
</dbReference>
<dbReference type="GO" id="GO:0000155">
    <property type="term" value="F:phosphorelay sensor kinase activity"/>
    <property type="evidence" value="ECO:0007669"/>
    <property type="project" value="InterPro"/>
</dbReference>
<keyword evidence="5" id="KW-1003">Cell membrane</keyword>
<comment type="catalytic activity">
    <reaction evidence="1">
        <text>ATP + protein L-histidine = ADP + protein N-phospho-L-histidine.</text>
        <dbReference type="EC" id="2.7.13.3"/>
    </reaction>
</comment>
<dbReference type="InterPro" id="IPR036890">
    <property type="entry name" value="HATPase_C_sf"/>
</dbReference>
<dbReference type="Proteomes" id="UP000078090">
    <property type="component" value="Unassembled WGS sequence"/>
</dbReference>
<evidence type="ECO:0000256" key="7">
    <source>
        <dbReference type="ARBA" id="ARBA00022679"/>
    </source>
</evidence>
<sequence>MQRWQREINIAIALLIPALLLSFFVGHFSHFLLAITLFLYIRQTISINKLERWLSQGGVGERPDFKGIWGDIYYHLYKIRKSQKRRKKKLGKMLESFRKSTSALPDAIVVLGAYGEIEWSNKVAHDFLGLKRSDNGQRIPNLVRHPLFIQYLKDQDYQNKICIPSPINENMILQIGIFPYGAGLRLLMAQDVTHLKNIERMRTDFVANVSHELRTPITVLRGYLETLQELDDGSSRYTRSFQNMAAQTERMQALIDDLLLLARLESKTKKFECVNIPELLGQVCQESDLLERDERRVELVLDSRANVRGDMEELRSAFSNLLVNAMKYSQPSSPVKVSWRAKPDGSVYFEVEDFGDGIASVDIPRITERFYRAEVKRNQKIPGTGLGLAIVKHVLVRHDAKLDIESQLGKGSKFRCVFPRQRVC</sequence>
<evidence type="ECO:0000256" key="9">
    <source>
        <dbReference type="ARBA" id="ARBA00022741"/>
    </source>
</evidence>
<comment type="subcellular location">
    <subcellularLocation>
        <location evidence="2">Cell membrane</location>
    </subcellularLocation>
</comment>
<evidence type="ECO:0000313" key="16">
    <source>
        <dbReference type="EMBL" id="OAI05332.1"/>
    </source>
</evidence>
<dbReference type="AlphaFoldDB" id="A0A177MI94"/>
<comment type="caution">
    <text evidence="16">The sequence shown here is derived from an EMBL/GenBank/DDBJ whole genome shotgun (WGS) entry which is preliminary data.</text>
</comment>
<feature type="domain" description="Histidine kinase" evidence="15">
    <location>
        <begin position="208"/>
        <end position="422"/>
    </location>
</feature>
<keyword evidence="9" id="KW-0547">Nucleotide-binding</keyword>
<dbReference type="Gene3D" id="3.30.565.10">
    <property type="entry name" value="Histidine kinase-like ATPase, C-terminal domain"/>
    <property type="match status" value="1"/>
</dbReference>
<dbReference type="PANTHER" id="PTHR45453">
    <property type="entry name" value="PHOSPHATE REGULON SENSOR PROTEIN PHOR"/>
    <property type="match status" value="1"/>
</dbReference>
<evidence type="ECO:0000256" key="8">
    <source>
        <dbReference type="ARBA" id="ARBA00022692"/>
    </source>
</evidence>
<evidence type="ECO:0000313" key="17">
    <source>
        <dbReference type="Proteomes" id="UP000078090"/>
    </source>
</evidence>
<keyword evidence="13" id="KW-0902">Two-component regulatory system</keyword>
<evidence type="ECO:0000256" key="2">
    <source>
        <dbReference type="ARBA" id="ARBA00004236"/>
    </source>
</evidence>
<dbReference type="FunFam" id="1.10.287.130:FF:000001">
    <property type="entry name" value="Two-component sensor histidine kinase"/>
    <property type="match status" value="1"/>
</dbReference>
<keyword evidence="11" id="KW-0067">ATP-binding</keyword>
<keyword evidence="7" id="KW-0808">Transferase</keyword>
<evidence type="ECO:0000256" key="11">
    <source>
        <dbReference type="ARBA" id="ARBA00022840"/>
    </source>
</evidence>
<dbReference type="InterPro" id="IPR036097">
    <property type="entry name" value="HisK_dim/P_sf"/>
</dbReference>
<gene>
    <name evidence="16" type="ORF">A1332_13350</name>
</gene>
<dbReference type="InterPro" id="IPR005467">
    <property type="entry name" value="His_kinase_dom"/>
</dbReference>
<dbReference type="GO" id="GO:0005886">
    <property type="term" value="C:plasma membrane"/>
    <property type="evidence" value="ECO:0007669"/>
    <property type="project" value="UniProtKB-SubCell"/>
</dbReference>
<dbReference type="CDD" id="cd00082">
    <property type="entry name" value="HisKA"/>
    <property type="match status" value="1"/>
</dbReference>
<keyword evidence="12 14" id="KW-1133">Transmembrane helix</keyword>
<evidence type="ECO:0000256" key="13">
    <source>
        <dbReference type="ARBA" id="ARBA00023012"/>
    </source>
</evidence>